<dbReference type="CDD" id="cd00082">
    <property type="entry name" value="HisKA"/>
    <property type="match status" value="1"/>
</dbReference>
<feature type="transmembrane region" description="Helical" evidence="5">
    <location>
        <begin position="177"/>
        <end position="200"/>
    </location>
</feature>
<dbReference type="EC" id="2.7.13.3" evidence="2"/>
<dbReference type="InterPro" id="IPR003594">
    <property type="entry name" value="HATPase_dom"/>
</dbReference>
<evidence type="ECO:0000256" key="4">
    <source>
        <dbReference type="PROSITE-ProRule" id="PRU00169"/>
    </source>
</evidence>
<organism evidence="8 9">
    <name type="scientific">Cellvibrio zantedeschiae</name>
    <dbReference type="NCBI Taxonomy" id="1237077"/>
    <lineage>
        <taxon>Bacteria</taxon>
        <taxon>Pseudomonadati</taxon>
        <taxon>Pseudomonadota</taxon>
        <taxon>Gammaproteobacteria</taxon>
        <taxon>Cellvibrionales</taxon>
        <taxon>Cellvibrionaceae</taxon>
        <taxon>Cellvibrio</taxon>
    </lineage>
</organism>
<dbReference type="InterPro" id="IPR036890">
    <property type="entry name" value="HATPase_C_sf"/>
</dbReference>
<dbReference type="CDD" id="cd16922">
    <property type="entry name" value="HATPase_EvgS-ArcB-TorS-like"/>
    <property type="match status" value="1"/>
</dbReference>
<evidence type="ECO:0000256" key="2">
    <source>
        <dbReference type="ARBA" id="ARBA00012438"/>
    </source>
</evidence>
<dbReference type="Gene3D" id="3.30.565.10">
    <property type="entry name" value="Histidine kinase-like ATPase, C-terminal domain"/>
    <property type="match status" value="1"/>
</dbReference>
<dbReference type="SUPFAM" id="SSF47384">
    <property type="entry name" value="Homodimeric domain of signal transducing histidine kinase"/>
    <property type="match status" value="1"/>
</dbReference>
<dbReference type="EMBL" id="BMYZ01000003">
    <property type="protein sequence ID" value="GGY84447.1"/>
    <property type="molecule type" value="Genomic_DNA"/>
</dbReference>
<evidence type="ECO:0000256" key="3">
    <source>
        <dbReference type="ARBA" id="ARBA00022553"/>
    </source>
</evidence>
<accession>A0ABQ3B8T2</accession>
<dbReference type="Pfam" id="PF00072">
    <property type="entry name" value="Response_reg"/>
    <property type="match status" value="1"/>
</dbReference>
<dbReference type="InterPro" id="IPR005467">
    <property type="entry name" value="His_kinase_dom"/>
</dbReference>
<feature type="transmembrane region" description="Helical" evidence="5">
    <location>
        <begin position="121"/>
        <end position="141"/>
    </location>
</feature>
<feature type="transmembrane region" description="Helical" evidence="5">
    <location>
        <begin position="153"/>
        <end position="171"/>
    </location>
</feature>
<feature type="domain" description="Histidine kinase" evidence="6">
    <location>
        <begin position="297"/>
        <end position="515"/>
    </location>
</feature>
<evidence type="ECO:0000313" key="9">
    <source>
        <dbReference type="Proteomes" id="UP000619761"/>
    </source>
</evidence>
<sequence>MTEHDLRWLQRFTSALGLCTLIAGVISFSGWALDIPRLTDWLNDGISIQPNTTVLIALAGAAVLLLQYEYFKSTILLGGFVAFIGALNLLQYMVDADFGFNHQLLFGREWGRAATMAPGRFGPPASISFVIIGISLALLGARKNNLCRLVPGLALFVVLLMMFSLLGYMFGARNFYAIPWLSAISLPSAAMLMTLAVSLIMSAPQHQPMLLLIERSSAGAMARKVLPILILMIPLLIWLRVKGYELGLFDLGTSRALGAAALMCGSVLLMWKALQDLRRQEQREREADKRKDEFIATLAHELRNPLAPIGNAASMLKFAQSKPEVLGQATNIIERQLSHLVRLVDELLDVSRISQGKIELSRERIELSSVVQQSLEICKPLAEAASHKITVNLPSQPIYLNADPVRLSQVLSNLLVNACKFTNKNGHISLDVHTNNRSLTITVEDNGIGIPPTMLKTIFEIFSQVDQSLERSRSGLGIGLTLTKRLVELHGGNIEAFSEGLGKGSEFIVRLPIVIDEAPTLAASKNVEKPTAKKRILIADDNVDSANTLAEFLRLMGNEIFVVHDGEQAVVVANAQRPDAILLDIGMPNLNGFETCQQIRKHPWAENILIIALTGWGQDEDRRKSAQAGFNEHFVKPVDLTKLMELLATPVATKD</sequence>
<dbReference type="PANTHER" id="PTHR43547">
    <property type="entry name" value="TWO-COMPONENT HISTIDINE KINASE"/>
    <property type="match status" value="1"/>
</dbReference>
<evidence type="ECO:0000256" key="5">
    <source>
        <dbReference type="SAM" id="Phobius"/>
    </source>
</evidence>
<evidence type="ECO:0000259" key="7">
    <source>
        <dbReference type="PROSITE" id="PS50110"/>
    </source>
</evidence>
<feature type="modified residue" description="4-aspartylphosphate" evidence="4">
    <location>
        <position position="584"/>
    </location>
</feature>
<dbReference type="InterPro" id="IPR004358">
    <property type="entry name" value="Sig_transdc_His_kin-like_C"/>
</dbReference>
<feature type="transmembrane region" description="Helical" evidence="5">
    <location>
        <begin position="52"/>
        <end position="68"/>
    </location>
</feature>
<proteinExistence type="predicted"/>
<comment type="catalytic activity">
    <reaction evidence="1">
        <text>ATP + protein L-histidine = ADP + protein N-phospho-L-histidine.</text>
        <dbReference type="EC" id="2.7.13.3"/>
    </reaction>
</comment>
<dbReference type="SUPFAM" id="SSF55874">
    <property type="entry name" value="ATPase domain of HSP90 chaperone/DNA topoisomerase II/histidine kinase"/>
    <property type="match status" value="1"/>
</dbReference>
<dbReference type="Proteomes" id="UP000619761">
    <property type="component" value="Unassembled WGS sequence"/>
</dbReference>
<dbReference type="InterPro" id="IPR003661">
    <property type="entry name" value="HisK_dim/P_dom"/>
</dbReference>
<feature type="transmembrane region" description="Helical" evidence="5">
    <location>
        <begin position="221"/>
        <end position="241"/>
    </location>
</feature>
<keyword evidence="5" id="KW-1133">Transmembrane helix</keyword>
<dbReference type="InterPro" id="IPR011006">
    <property type="entry name" value="CheY-like_superfamily"/>
</dbReference>
<dbReference type="PANTHER" id="PTHR43547:SF2">
    <property type="entry name" value="HYBRID SIGNAL TRANSDUCTION HISTIDINE KINASE C"/>
    <property type="match status" value="1"/>
</dbReference>
<evidence type="ECO:0000313" key="8">
    <source>
        <dbReference type="EMBL" id="GGY84447.1"/>
    </source>
</evidence>
<dbReference type="Gene3D" id="3.40.50.2300">
    <property type="match status" value="1"/>
</dbReference>
<dbReference type="PRINTS" id="PR00344">
    <property type="entry name" value="BCTRLSENSOR"/>
</dbReference>
<dbReference type="PROSITE" id="PS50110">
    <property type="entry name" value="RESPONSE_REGULATORY"/>
    <property type="match status" value="1"/>
</dbReference>
<keyword evidence="5" id="KW-0472">Membrane</keyword>
<keyword evidence="3 4" id="KW-0597">Phosphoprotein</keyword>
<dbReference type="Gene3D" id="1.10.287.130">
    <property type="match status" value="1"/>
</dbReference>
<feature type="domain" description="Response regulatory" evidence="7">
    <location>
        <begin position="535"/>
        <end position="651"/>
    </location>
</feature>
<feature type="transmembrane region" description="Helical" evidence="5">
    <location>
        <begin position="75"/>
        <end position="94"/>
    </location>
</feature>
<dbReference type="InterPro" id="IPR001789">
    <property type="entry name" value="Sig_transdc_resp-reg_receiver"/>
</dbReference>
<comment type="caution">
    <text evidence="8">The sequence shown here is derived from an EMBL/GenBank/DDBJ whole genome shotgun (WGS) entry which is preliminary data.</text>
</comment>
<name>A0ABQ3B8T2_9GAMM</name>
<evidence type="ECO:0000256" key="1">
    <source>
        <dbReference type="ARBA" id="ARBA00000085"/>
    </source>
</evidence>
<keyword evidence="9" id="KW-1185">Reference proteome</keyword>
<reference evidence="9" key="1">
    <citation type="journal article" date="2019" name="Int. J. Syst. Evol. Microbiol.">
        <title>The Global Catalogue of Microorganisms (GCM) 10K type strain sequencing project: providing services to taxonomists for standard genome sequencing and annotation.</title>
        <authorList>
            <consortium name="The Broad Institute Genomics Platform"/>
            <consortium name="The Broad Institute Genome Sequencing Center for Infectious Disease"/>
            <person name="Wu L."/>
            <person name="Ma J."/>
        </authorList>
    </citation>
    <scope>NUCLEOTIDE SEQUENCE [LARGE SCALE GENOMIC DNA]</scope>
    <source>
        <strain evidence="9">KCTC 32239</strain>
    </source>
</reference>
<dbReference type="InterPro" id="IPR036097">
    <property type="entry name" value="HisK_dim/P_sf"/>
</dbReference>
<keyword evidence="5" id="KW-0812">Transmembrane</keyword>
<dbReference type="Pfam" id="PF00512">
    <property type="entry name" value="HisKA"/>
    <property type="match status" value="1"/>
</dbReference>
<dbReference type="PROSITE" id="PS50109">
    <property type="entry name" value="HIS_KIN"/>
    <property type="match status" value="1"/>
</dbReference>
<gene>
    <name evidence="8" type="ORF">GCM10011613_31720</name>
</gene>
<dbReference type="Pfam" id="PF02518">
    <property type="entry name" value="HATPase_c"/>
    <property type="match status" value="1"/>
</dbReference>
<dbReference type="SMART" id="SM00388">
    <property type="entry name" value="HisKA"/>
    <property type="match status" value="1"/>
</dbReference>
<dbReference type="SMART" id="SM00387">
    <property type="entry name" value="HATPase_c"/>
    <property type="match status" value="1"/>
</dbReference>
<evidence type="ECO:0000259" key="6">
    <source>
        <dbReference type="PROSITE" id="PS50109"/>
    </source>
</evidence>
<dbReference type="CDD" id="cd17580">
    <property type="entry name" value="REC_2_DhkD-like"/>
    <property type="match status" value="1"/>
</dbReference>
<dbReference type="SMART" id="SM00448">
    <property type="entry name" value="REC"/>
    <property type="match status" value="1"/>
</dbReference>
<protein>
    <recommendedName>
        <fullName evidence="2">histidine kinase</fullName>
        <ecNumber evidence="2">2.7.13.3</ecNumber>
    </recommendedName>
</protein>
<dbReference type="SUPFAM" id="SSF52172">
    <property type="entry name" value="CheY-like"/>
    <property type="match status" value="1"/>
</dbReference>
<feature type="transmembrane region" description="Helical" evidence="5">
    <location>
        <begin position="12"/>
        <end position="32"/>
    </location>
</feature>
<dbReference type="RefSeq" id="WP_189420378.1">
    <property type="nucleotide sequence ID" value="NZ_BMYZ01000003.1"/>
</dbReference>